<feature type="region of interest" description="Disordered" evidence="1">
    <location>
        <begin position="43"/>
        <end position="64"/>
    </location>
</feature>
<dbReference type="InterPro" id="IPR055397">
    <property type="entry name" value="TraK_C"/>
</dbReference>
<evidence type="ECO:0000313" key="5">
    <source>
        <dbReference type="Proteomes" id="UP000811365"/>
    </source>
</evidence>
<dbReference type="Pfam" id="PF23536">
    <property type="entry name" value="TraK_C"/>
    <property type="match status" value="1"/>
</dbReference>
<gene>
    <name evidence="4" type="ORF">KH315_08595</name>
</gene>
<dbReference type="EMBL" id="JAGZYH010000029">
    <property type="protein sequence ID" value="MBS6622201.1"/>
    <property type="molecule type" value="Genomic_DNA"/>
</dbReference>
<organism evidence="4 5">
    <name type="scientific">Faecalibacterium prausnitzii</name>
    <dbReference type="NCBI Taxonomy" id="853"/>
    <lineage>
        <taxon>Bacteria</taxon>
        <taxon>Bacillati</taxon>
        <taxon>Bacillota</taxon>
        <taxon>Clostridia</taxon>
        <taxon>Eubacteriales</taxon>
        <taxon>Oscillospiraceae</taxon>
        <taxon>Faecalibacterium</taxon>
    </lineage>
</organism>
<accession>A0A9E1LZR5</accession>
<evidence type="ECO:0000256" key="2">
    <source>
        <dbReference type="SAM" id="SignalP"/>
    </source>
</evidence>
<evidence type="ECO:0000256" key="1">
    <source>
        <dbReference type="SAM" id="MobiDB-lite"/>
    </source>
</evidence>
<evidence type="ECO:0000259" key="3">
    <source>
        <dbReference type="Pfam" id="PF23536"/>
    </source>
</evidence>
<feature type="domain" description="TraK C-terminal" evidence="3">
    <location>
        <begin position="243"/>
        <end position="353"/>
    </location>
</feature>
<feature type="region of interest" description="Disordered" evidence="1">
    <location>
        <begin position="91"/>
        <end position="112"/>
    </location>
</feature>
<proteinExistence type="predicted"/>
<feature type="compositionally biased region" description="Basic and acidic residues" evidence="1">
    <location>
        <begin position="53"/>
        <end position="63"/>
    </location>
</feature>
<comment type="caution">
    <text evidence="4">The sequence shown here is derived from an EMBL/GenBank/DDBJ whole genome shotgun (WGS) entry which is preliminary data.</text>
</comment>
<feature type="chain" id="PRO_5038517636" evidence="2">
    <location>
        <begin position="23"/>
        <end position="375"/>
    </location>
</feature>
<sequence length="375" mass="40855">MKLTHIAAAVAVALLSSNAALAAEGESAVTSAVKSVVKTVSEADAQSKQTAKSKQESAQKQAEDEGYVAVPAKYLRTNADPAAKQQAVEQMKRNVKAEDKAAEESRRKPDTVPVGQVQINTKGTIAIKPGENVFIPISREHPNRILTPFKNPQIVSTSLFTSKKKGDCGEACVRDGVIYITTDSPSAVTAFITEKGHEDIAFSITMVPQAIPPREVRFTLPPDVVERLNSRSAANGGLKKAQAWEQSQPYVETIRQALRGVALGQVPSGYSMRKIRVTDPLPTCKHLGLDFKWDGGQLLEGYNLDIYVGVVKNVADSPVEFRNQNCGGWRTAAVTTWPLSVLQPGQQAEIYVVVKRQEDVPDELVRKPLIPREYN</sequence>
<reference evidence="4" key="1">
    <citation type="submission" date="2021-02" db="EMBL/GenBank/DDBJ databases">
        <title>Infant gut strain persistence is associated with maternal origin, phylogeny, and functional potential including surface adhesion and iron acquisition.</title>
        <authorList>
            <person name="Lou Y.C."/>
        </authorList>
    </citation>
    <scope>NUCLEOTIDE SEQUENCE</scope>
    <source>
        <strain evidence="4">L2_039_000G1_dasL2_039_000G1_maxbin2.maxbin.077</strain>
    </source>
</reference>
<name>A0A9E1LZR5_9FIRM</name>
<keyword evidence="2" id="KW-0732">Signal</keyword>
<dbReference type="AlphaFoldDB" id="A0A9E1LZR5"/>
<feature type="compositionally biased region" description="Basic and acidic residues" evidence="1">
    <location>
        <begin position="91"/>
        <end position="110"/>
    </location>
</feature>
<feature type="signal peptide" evidence="2">
    <location>
        <begin position="1"/>
        <end position="22"/>
    </location>
</feature>
<protein>
    <submittedName>
        <fullName evidence="4">Type-F conjugative transfer system secretin TraK</fullName>
    </submittedName>
</protein>
<dbReference type="Proteomes" id="UP000811365">
    <property type="component" value="Unassembled WGS sequence"/>
</dbReference>
<evidence type="ECO:0000313" key="4">
    <source>
        <dbReference type="EMBL" id="MBS6622201.1"/>
    </source>
</evidence>